<dbReference type="EMBL" id="FWEW01001215">
    <property type="protein sequence ID" value="SLM36662.1"/>
    <property type="molecule type" value="Genomic_DNA"/>
</dbReference>
<evidence type="ECO:0000313" key="4">
    <source>
        <dbReference type="Proteomes" id="UP000192927"/>
    </source>
</evidence>
<keyword evidence="4" id="KW-1185">Reference proteome</keyword>
<organism evidence="3 4">
    <name type="scientific">Lasallia pustulata</name>
    <dbReference type="NCBI Taxonomy" id="136370"/>
    <lineage>
        <taxon>Eukaryota</taxon>
        <taxon>Fungi</taxon>
        <taxon>Dikarya</taxon>
        <taxon>Ascomycota</taxon>
        <taxon>Pezizomycotina</taxon>
        <taxon>Lecanoromycetes</taxon>
        <taxon>OSLEUM clade</taxon>
        <taxon>Umbilicariomycetidae</taxon>
        <taxon>Umbilicariales</taxon>
        <taxon>Umbilicariaceae</taxon>
        <taxon>Lasallia</taxon>
    </lineage>
</organism>
<dbReference type="Pfam" id="PF03105">
    <property type="entry name" value="SPX"/>
    <property type="match status" value="2"/>
</dbReference>
<dbReference type="InterPro" id="IPR004331">
    <property type="entry name" value="SPX_dom"/>
</dbReference>
<evidence type="ECO:0000313" key="3">
    <source>
        <dbReference type="EMBL" id="SLM36662.1"/>
    </source>
</evidence>
<dbReference type="AlphaFoldDB" id="A0A1W5D123"/>
<feature type="non-terminal residue" evidence="3">
    <location>
        <position position="233"/>
    </location>
</feature>
<sequence length="233" mass="26642">MSLDLEGPHQSLINQLQVGAQQRKARGAIPTPVVALALQEDSPQTSLRGRFSSSVKLPRTRQSTNIELKTFKQAGGKRGSQTAPRDFRAARRLQKRIATLDRLADEVDDMKFSHSIQFNAVPDWSSHYISYSNLKKTIYTLEKEIHKPHTDDRDEDQSALLGGASFEPDVIFRKMLDQELDKICAFYRLKELEFYAELDHLMEDVESYKSESHGVDMDEVLEQESRRKATRST</sequence>
<feature type="region of interest" description="Disordered" evidence="1">
    <location>
        <begin position="211"/>
        <end position="233"/>
    </location>
</feature>
<evidence type="ECO:0000259" key="2">
    <source>
        <dbReference type="PROSITE" id="PS51382"/>
    </source>
</evidence>
<accession>A0A1W5D123</accession>
<dbReference type="CDD" id="cd14478">
    <property type="entry name" value="SPX_PHO87_PHO90_like"/>
    <property type="match status" value="1"/>
</dbReference>
<proteinExistence type="predicted"/>
<evidence type="ECO:0000256" key="1">
    <source>
        <dbReference type="SAM" id="MobiDB-lite"/>
    </source>
</evidence>
<dbReference type="PROSITE" id="PS51382">
    <property type="entry name" value="SPX"/>
    <property type="match status" value="1"/>
</dbReference>
<reference evidence="4" key="1">
    <citation type="submission" date="2017-03" db="EMBL/GenBank/DDBJ databases">
        <authorList>
            <person name="Sharma R."/>
            <person name="Thines M."/>
        </authorList>
    </citation>
    <scope>NUCLEOTIDE SEQUENCE [LARGE SCALE GENOMIC DNA]</scope>
</reference>
<feature type="domain" description="SPX" evidence="2">
    <location>
        <begin position="110"/>
        <end position="233"/>
    </location>
</feature>
<dbReference type="Proteomes" id="UP000192927">
    <property type="component" value="Unassembled WGS sequence"/>
</dbReference>
<protein>
    <submittedName>
        <fullName evidence="3">Spx domain-containing protein</fullName>
    </submittedName>
</protein>
<name>A0A1W5D123_9LECA</name>